<dbReference type="Pfam" id="PF09885">
    <property type="entry name" value="DUF2112"/>
    <property type="match status" value="1"/>
</dbReference>
<evidence type="ECO:0000313" key="3">
    <source>
        <dbReference type="Proteomes" id="UP000277582"/>
    </source>
</evidence>
<proteinExistence type="predicted"/>
<keyword evidence="3" id="KW-1185">Reference proteome</keyword>
<evidence type="ECO:0000313" key="4">
    <source>
        <dbReference type="Proteomes" id="UP000316217"/>
    </source>
</evidence>
<evidence type="ECO:0000313" key="1">
    <source>
        <dbReference type="EMBL" id="RSN72794.1"/>
    </source>
</evidence>
<dbReference type="Pfam" id="PF09875">
    <property type="entry name" value="DUF2102"/>
    <property type="match status" value="1"/>
</dbReference>
<accession>A0A429GGB7</accession>
<dbReference type="Proteomes" id="UP000316217">
    <property type="component" value="Unassembled WGS sequence"/>
</dbReference>
<comment type="caution">
    <text evidence="1">The sequence shown here is derived from an EMBL/GenBank/DDBJ whole genome shotgun (WGS) entry which is preliminary data.</text>
</comment>
<reference evidence="2 4" key="2">
    <citation type="journal article" date="2019" name="Nat. Microbiol.">
        <title>Wide diversity of methane and short-chain alkane metabolisms in uncultured archaea.</title>
        <authorList>
            <person name="Borrel G."/>
            <person name="Adam P.S."/>
            <person name="McKay L.J."/>
            <person name="Chen L.X."/>
            <person name="Sierra-Garcia I.N."/>
            <person name="Sieber C.M."/>
            <person name="Letourneur Q."/>
            <person name="Ghozlane A."/>
            <person name="Andersen G.L."/>
            <person name="Li W.J."/>
            <person name="Hallam S.J."/>
            <person name="Muyzer G."/>
            <person name="de Oliveira V.M."/>
            <person name="Inskeep W.P."/>
            <person name="Banfield J.F."/>
            <person name="Gribaldo S."/>
        </authorList>
    </citation>
    <scope>NUCLEOTIDE SEQUENCE [LARGE SCALE GENOMIC DNA]</scope>
    <source>
        <strain evidence="2">NM4</strain>
    </source>
</reference>
<name>A0A429GGB7_9CREN</name>
<reference evidence="1 3" key="1">
    <citation type="submission" date="2018-10" db="EMBL/GenBank/DDBJ databases">
        <title>Co-occurring genomic capacity for anaerobic methane metabolism and dissimilatory sulfite reduction discovered in the Korarchaeota.</title>
        <authorList>
            <person name="Mckay L.J."/>
            <person name="Dlakic M."/>
            <person name="Fields M.W."/>
            <person name="Delmont T.O."/>
            <person name="Eren A.M."/>
            <person name="Jay Z.J."/>
            <person name="Klingelsmith K.B."/>
            <person name="Rusch D.B."/>
            <person name="Inskeep W.P."/>
        </authorList>
    </citation>
    <scope>NUCLEOTIDE SEQUENCE [LARGE SCALE GENOMIC DNA]</scope>
    <source>
        <strain evidence="1 3">MDKW</strain>
    </source>
</reference>
<protein>
    <submittedName>
        <fullName evidence="1">Methanogenesis marker 5 protein</fullName>
    </submittedName>
</protein>
<dbReference type="EMBL" id="RXII01000053">
    <property type="protein sequence ID" value="RZN62175.1"/>
    <property type="molecule type" value="Genomic_DNA"/>
</dbReference>
<gene>
    <name evidence="1" type="ORF">D6D85_12160</name>
    <name evidence="2" type="ORF">EF810_03515</name>
</gene>
<dbReference type="InterPro" id="IPR012025">
    <property type="entry name" value="Methan_mark_6"/>
</dbReference>
<dbReference type="AlphaFoldDB" id="A0A429GGB7"/>
<organism evidence="1 3">
    <name type="scientific">Candidatus Methanodesulfokora washburnensis</name>
    <dbReference type="NCBI Taxonomy" id="2478471"/>
    <lineage>
        <taxon>Archaea</taxon>
        <taxon>Thermoproteota</taxon>
        <taxon>Candidatus Korarchaeia</taxon>
        <taxon>Candidatus Korarchaeia incertae sedis</taxon>
        <taxon>Candidatus Methanodesulfokora</taxon>
    </lineage>
</organism>
<dbReference type="InterPro" id="IPR012356">
    <property type="entry name" value="Methan_mark_5"/>
</dbReference>
<sequence length="268" mass="29848">MKMKVRIFVISPDSGITPEELTITIESTSFKGVVKETCFGAMVEGDDAEVEELTEFIRSKFEYSVFSKERGYPIGDKRICRAERGGGPRTGLYQIQYEAELLPLISAALKELKIKPGNSVRSKKVIIHPLNSLILADLIERKGHIPLTAMSVIGKLVRDPSIDSPTRNITPEDAIRGLRYLSVEMPSGIRGRLGAFRELIEEAEAAIICNYDISFGCGGCHHTDSLIYIVKSKGIPYLKISLPRNVEEAKDFITKIEEFLGKVGDQQW</sequence>
<evidence type="ECO:0000313" key="2">
    <source>
        <dbReference type="EMBL" id="RZN62175.1"/>
    </source>
</evidence>
<dbReference type="EMBL" id="RCOS01000137">
    <property type="protein sequence ID" value="RSN72794.1"/>
    <property type="molecule type" value="Genomic_DNA"/>
</dbReference>
<dbReference type="Proteomes" id="UP000277582">
    <property type="component" value="Unassembled WGS sequence"/>
</dbReference>
<dbReference type="NCBIfam" id="TIGR03271">
    <property type="entry name" value="methan_mark_5"/>
    <property type="match status" value="1"/>
</dbReference>